<dbReference type="SUPFAM" id="SSF52313">
    <property type="entry name" value="Ribosomal protein S2"/>
    <property type="match status" value="1"/>
</dbReference>
<dbReference type="Pfam" id="PF00318">
    <property type="entry name" value="Ribosomal_S2"/>
    <property type="match status" value="1"/>
</dbReference>
<evidence type="ECO:0000256" key="2">
    <source>
        <dbReference type="ARBA" id="ARBA00022980"/>
    </source>
</evidence>
<dbReference type="InterPro" id="IPR023591">
    <property type="entry name" value="Ribosomal_uS2_flav_dom_sf"/>
</dbReference>
<dbReference type="GO" id="GO:0006412">
    <property type="term" value="P:translation"/>
    <property type="evidence" value="ECO:0007669"/>
    <property type="project" value="UniProtKB-UniRule"/>
</dbReference>
<dbReference type="HOGENOM" id="CLU_040318_1_2_0"/>
<gene>
    <name evidence="5" type="primary">rpsB</name>
    <name evidence="7" type="ORF">OSCT_1572</name>
</gene>
<dbReference type="PANTHER" id="PTHR12534">
    <property type="entry name" value="30S RIBOSOMAL PROTEIN S2 PROKARYOTIC AND ORGANELLAR"/>
    <property type="match status" value="1"/>
</dbReference>
<organism evidence="7 8">
    <name type="scientific">Oscillochloris trichoides DG-6</name>
    <dbReference type="NCBI Taxonomy" id="765420"/>
    <lineage>
        <taxon>Bacteria</taxon>
        <taxon>Bacillati</taxon>
        <taxon>Chloroflexota</taxon>
        <taxon>Chloroflexia</taxon>
        <taxon>Chloroflexales</taxon>
        <taxon>Chloroflexineae</taxon>
        <taxon>Oscillochloridaceae</taxon>
        <taxon>Oscillochloris</taxon>
    </lineage>
</organism>
<evidence type="ECO:0000256" key="4">
    <source>
        <dbReference type="ARBA" id="ARBA00035256"/>
    </source>
</evidence>
<evidence type="ECO:0000256" key="1">
    <source>
        <dbReference type="ARBA" id="ARBA00006242"/>
    </source>
</evidence>
<dbReference type="Proteomes" id="UP000054010">
    <property type="component" value="Unassembled WGS sequence"/>
</dbReference>
<dbReference type="PROSITE" id="PS00962">
    <property type="entry name" value="RIBOSOMAL_S2_1"/>
    <property type="match status" value="1"/>
</dbReference>
<dbReference type="STRING" id="765420.OSCT_1572"/>
<dbReference type="GO" id="GO:0022627">
    <property type="term" value="C:cytosolic small ribosomal subunit"/>
    <property type="evidence" value="ECO:0007669"/>
    <property type="project" value="TreeGrafter"/>
</dbReference>
<protein>
    <recommendedName>
        <fullName evidence="4 5">Small ribosomal subunit protein uS2</fullName>
    </recommendedName>
</protein>
<dbReference type="InterPro" id="IPR018130">
    <property type="entry name" value="Ribosomal_uS2_CS"/>
</dbReference>
<dbReference type="HAMAP" id="MF_00291_B">
    <property type="entry name" value="Ribosomal_uS2_B"/>
    <property type="match status" value="1"/>
</dbReference>
<sequence length="239" mass="26629">MTQSTPRVVSIKALLEAGAHFGHQTNRWNPKMRPYIFTARNGIHIIDLQKTVAGVTAAYRFVADLTARGEKILFVGTKKQAQEAIAEEASRAGQYYITQRWLGGTLTNFTTIRARLKRLSDLEAQRDRGDFARLTKAEGLKLEEEIGKLNRVFGGIKTMDRLPGALFVIDPHKESLAVQEATKVGVPVVAMVDTNCDPDLIDYVIPCNDDAIRGIRLMTSKMADAAQEGMDRRQSMHEN</sequence>
<dbReference type="OrthoDB" id="9808036at2"/>
<keyword evidence="3 5" id="KW-0687">Ribonucleoprotein</keyword>
<comment type="similarity">
    <text evidence="1 5 6">Belongs to the universal ribosomal protein uS2 family.</text>
</comment>
<dbReference type="PROSITE" id="PS00963">
    <property type="entry name" value="RIBOSOMAL_S2_2"/>
    <property type="match status" value="1"/>
</dbReference>
<accession>E1IE21</accession>
<dbReference type="Gene3D" id="3.40.50.10490">
    <property type="entry name" value="Glucose-6-phosphate isomerase like protein, domain 1"/>
    <property type="match status" value="1"/>
</dbReference>
<reference evidence="7 8" key="1">
    <citation type="journal article" date="2011" name="J. Bacteriol.">
        <title>Draft genome sequence of the anoxygenic filamentous phototrophic bacterium Oscillochloris trichoides subsp. DG-6.</title>
        <authorList>
            <person name="Kuznetsov B.B."/>
            <person name="Ivanovsky R.N."/>
            <person name="Keppen O.I."/>
            <person name="Sukhacheva M.V."/>
            <person name="Bumazhkin B.K."/>
            <person name="Patutina E.O."/>
            <person name="Beletsky A.V."/>
            <person name="Mardanov A.V."/>
            <person name="Baslerov R.V."/>
            <person name="Panteleeva A.N."/>
            <person name="Kolganova T.V."/>
            <person name="Ravin N.V."/>
            <person name="Skryabin K.G."/>
        </authorList>
    </citation>
    <scope>NUCLEOTIDE SEQUENCE [LARGE SCALE GENOMIC DNA]</scope>
    <source>
        <strain evidence="7 8">DG-6</strain>
    </source>
</reference>
<evidence type="ECO:0000313" key="7">
    <source>
        <dbReference type="EMBL" id="EFO80563.1"/>
    </source>
</evidence>
<keyword evidence="2 5" id="KW-0689">Ribosomal protein</keyword>
<dbReference type="InterPro" id="IPR005706">
    <property type="entry name" value="Ribosomal_uS2_bac/mit/plastid"/>
</dbReference>
<dbReference type="InterPro" id="IPR001865">
    <property type="entry name" value="Ribosomal_uS2"/>
</dbReference>
<name>E1IE21_9CHLR</name>
<evidence type="ECO:0000256" key="3">
    <source>
        <dbReference type="ARBA" id="ARBA00023274"/>
    </source>
</evidence>
<dbReference type="EMBL" id="ADVR01000049">
    <property type="protein sequence ID" value="EFO80563.1"/>
    <property type="molecule type" value="Genomic_DNA"/>
</dbReference>
<dbReference type="GO" id="GO:0003735">
    <property type="term" value="F:structural constituent of ribosome"/>
    <property type="evidence" value="ECO:0007669"/>
    <property type="project" value="InterPro"/>
</dbReference>
<dbReference type="Gene3D" id="1.10.287.610">
    <property type="entry name" value="Helix hairpin bin"/>
    <property type="match status" value="1"/>
</dbReference>
<dbReference type="PRINTS" id="PR00395">
    <property type="entry name" value="RIBOSOMALS2"/>
</dbReference>
<proteinExistence type="inferred from homology"/>
<dbReference type="AlphaFoldDB" id="E1IE21"/>
<evidence type="ECO:0000256" key="5">
    <source>
        <dbReference type="HAMAP-Rule" id="MF_00291"/>
    </source>
</evidence>
<keyword evidence="8" id="KW-1185">Reference proteome</keyword>
<dbReference type="PANTHER" id="PTHR12534:SF0">
    <property type="entry name" value="SMALL RIBOSOMAL SUBUNIT PROTEIN US2M"/>
    <property type="match status" value="1"/>
</dbReference>
<dbReference type="FunFam" id="1.10.287.610:FF:000001">
    <property type="entry name" value="30S ribosomal protein S2"/>
    <property type="match status" value="1"/>
</dbReference>
<evidence type="ECO:0000313" key="8">
    <source>
        <dbReference type="Proteomes" id="UP000054010"/>
    </source>
</evidence>
<evidence type="ECO:0000256" key="6">
    <source>
        <dbReference type="RuleBase" id="RU003631"/>
    </source>
</evidence>
<dbReference type="CDD" id="cd01425">
    <property type="entry name" value="RPS2"/>
    <property type="match status" value="1"/>
</dbReference>
<dbReference type="NCBIfam" id="TIGR01011">
    <property type="entry name" value="rpsB_bact"/>
    <property type="match status" value="1"/>
</dbReference>
<comment type="caution">
    <text evidence="7">The sequence shown here is derived from an EMBL/GenBank/DDBJ whole genome shotgun (WGS) entry which is preliminary data.</text>
</comment>
<dbReference type="eggNOG" id="COG0052">
    <property type="taxonomic scope" value="Bacteria"/>
</dbReference>